<evidence type="ECO:0000256" key="5">
    <source>
        <dbReference type="ARBA" id="ARBA00022989"/>
    </source>
</evidence>
<proteinExistence type="inferred from homology"/>
<feature type="transmembrane region" description="Helical" evidence="7">
    <location>
        <begin position="58"/>
        <end position="78"/>
    </location>
</feature>
<comment type="caution">
    <text evidence="9">The sequence shown here is derived from an EMBL/GenBank/DDBJ whole genome shotgun (WGS) entry which is preliminary data.</text>
</comment>
<dbReference type="GO" id="GO:0022857">
    <property type="term" value="F:transmembrane transporter activity"/>
    <property type="evidence" value="ECO:0007669"/>
    <property type="project" value="UniProtKB-UniRule"/>
</dbReference>
<keyword evidence="7" id="KW-0813">Transport</keyword>
<protein>
    <recommendedName>
        <fullName evidence="7">TRAP transporter large permease protein</fullName>
    </recommendedName>
</protein>
<evidence type="ECO:0000256" key="6">
    <source>
        <dbReference type="ARBA" id="ARBA00023136"/>
    </source>
</evidence>
<dbReference type="EMBL" id="LGSZ01000095">
    <property type="protein sequence ID" value="KPH73668.1"/>
    <property type="molecule type" value="Genomic_DNA"/>
</dbReference>
<evidence type="ECO:0000256" key="1">
    <source>
        <dbReference type="ARBA" id="ARBA00004429"/>
    </source>
</evidence>
<feature type="transmembrane region" description="Helical" evidence="7">
    <location>
        <begin position="139"/>
        <end position="168"/>
    </location>
</feature>
<evidence type="ECO:0000313" key="10">
    <source>
        <dbReference type="Proteomes" id="UP000037822"/>
    </source>
</evidence>
<dbReference type="Pfam" id="PF06808">
    <property type="entry name" value="DctM"/>
    <property type="match status" value="1"/>
</dbReference>
<gene>
    <name evidence="9" type="ORF">AE618_26380</name>
</gene>
<comment type="similarity">
    <text evidence="7">Belongs to the TRAP transporter large permease family.</text>
</comment>
<dbReference type="OrthoDB" id="7339120at2"/>
<feature type="transmembrane region" description="Helical" evidence="7">
    <location>
        <begin position="174"/>
        <end position="199"/>
    </location>
</feature>
<keyword evidence="4 7" id="KW-0812">Transmembrane</keyword>
<dbReference type="RefSeq" id="WP_054212017.1">
    <property type="nucleotide sequence ID" value="NZ_LGSZ01000095.1"/>
</dbReference>
<comment type="subunit">
    <text evidence="7">The complex comprises the extracytoplasmic solute receptor protein and the two transmembrane proteins.</text>
</comment>
<feature type="transmembrane region" description="Helical" evidence="7">
    <location>
        <begin position="248"/>
        <end position="265"/>
    </location>
</feature>
<keyword evidence="3 7" id="KW-0997">Cell inner membrane</keyword>
<dbReference type="Proteomes" id="UP000037822">
    <property type="component" value="Unassembled WGS sequence"/>
</dbReference>
<evidence type="ECO:0000256" key="4">
    <source>
        <dbReference type="ARBA" id="ARBA00022692"/>
    </source>
</evidence>
<feature type="transmembrane region" description="Helical" evidence="7">
    <location>
        <begin position="12"/>
        <end position="37"/>
    </location>
</feature>
<keyword evidence="6 7" id="KW-0472">Membrane</keyword>
<evidence type="ECO:0000256" key="2">
    <source>
        <dbReference type="ARBA" id="ARBA00022475"/>
    </source>
</evidence>
<dbReference type="PANTHER" id="PTHR33362">
    <property type="entry name" value="SIALIC ACID TRAP TRANSPORTER PERMEASE PROTEIN SIAT-RELATED"/>
    <property type="match status" value="1"/>
</dbReference>
<accession>A0A0N1FAS0</accession>
<evidence type="ECO:0000259" key="8">
    <source>
        <dbReference type="Pfam" id="PF06808"/>
    </source>
</evidence>
<keyword evidence="2" id="KW-1003">Cell membrane</keyword>
<evidence type="ECO:0000256" key="7">
    <source>
        <dbReference type="RuleBase" id="RU369079"/>
    </source>
</evidence>
<keyword evidence="5 7" id="KW-1133">Transmembrane helix</keyword>
<dbReference type="PANTHER" id="PTHR33362:SF7">
    <property type="entry name" value="SLL1103 PROTEIN"/>
    <property type="match status" value="1"/>
</dbReference>
<dbReference type="PATRIC" id="fig|1526658.3.peg.4817"/>
<organism evidence="9 10">
    <name type="scientific">Bosea vaviloviae</name>
    <dbReference type="NCBI Taxonomy" id="1526658"/>
    <lineage>
        <taxon>Bacteria</taxon>
        <taxon>Pseudomonadati</taxon>
        <taxon>Pseudomonadota</taxon>
        <taxon>Alphaproteobacteria</taxon>
        <taxon>Hyphomicrobiales</taxon>
        <taxon>Boseaceae</taxon>
        <taxon>Bosea</taxon>
    </lineage>
</organism>
<reference evidence="9 10" key="1">
    <citation type="submission" date="2015-07" db="EMBL/GenBank/DDBJ databases">
        <title>Whole genome sequencing of Bosea vaviloviae isolated from cave pool.</title>
        <authorList>
            <person name="Tan N.E.H."/>
            <person name="Lee Y.P."/>
            <person name="Gan H.M."/>
            <person name="Barton H."/>
            <person name="Savka M.A."/>
        </authorList>
    </citation>
    <scope>NUCLEOTIDE SEQUENCE [LARGE SCALE GENOMIC DNA]</scope>
    <source>
        <strain evidence="9 10">SD260</strain>
    </source>
</reference>
<comment type="subcellular location">
    <subcellularLocation>
        <location evidence="1 7">Cell inner membrane</location>
        <topology evidence="1 7">Multi-pass membrane protein</topology>
    </subcellularLocation>
</comment>
<feature type="transmembrane region" description="Helical" evidence="7">
    <location>
        <begin position="364"/>
        <end position="384"/>
    </location>
</feature>
<dbReference type="AlphaFoldDB" id="A0A0N1FAS0"/>
<evidence type="ECO:0000313" key="9">
    <source>
        <dbReference type="EMBL" id="KPH73668.1"/>
    </source>
</evidence>
<dbReference type="InterPro" id="IPR010656">
    <property type="entry name" value="DctM"/>
</dbReference>
<dbReference type="PIRSF" id="PIRSF006066">
    <property type="entry name" value="HI0050"/>
    <property type="match status" value="1"/>
</dbReference>
<feature type="transmembrane region" description="Helical" evidence="7">
    <location>
        <begin position="404"/>
        <end position="428"/>
    </location>
</feature>
<feature type="transmembrane region" description="Helical" evidence="7">
    <location>
        <begin position="219"/>
        <end position="242"/>
    </location>
</feature>
<evidence type="ECO:0000256" key="3">
    <source>
        <dbReference type="ARBA" id="ARBA00022519"/>
    </source>
</evidence>
<name>A0A0N1FAS0_9HYPH</name>
<feature type="transmembrane region" description="Helical" evidence="7">
    <location>
        <begin position="322"/>
        <end position="352"/>
    </location>
</feature>
<feature type="domain" description="TRAP C4-dicarboxylate transport system permease DctM subunit" evidence="8">
    <location>
        <begin position="12"/>
        <end position="427"/>
    </location>
</feature>
<dbReference type="GO" id="GO:0005886">
    <property type="term" value="C:plasma membrane"/>
    <property type="evidence" value="ECO:0007669"/>
    <property type="project" value="UniProtKB-SubCell"/>
</dbReference>
<sequence>MTSQTVLWMFPALLGLIFLGFPVAFSMMLAALGFGLLRFGGTLVHQFAQRVDDLSTNYVLGAIPLFIFMGSILERAGIAEKLFDALYMWTRRMPGGLAVAALLMCTIFAAASGVVGATETLVGMLAIPAMLKRNYNNSLIAGTICGGGSLGTIIPPSVPVVVLAPIAAMSIGDLLAGILLPGLLMSSLFILYILIVCAIKPSLAPPETEPDPRSFGEKISFTLSALIPPAFLIFTVLGTLFMGLATPTEAAACGSLGVLILAIIYRRMSWGLLFQAALQTVSLTAMILAIILAGGMFSGVFFASGGMTATKAVLDAFGLSPWSVMAVILFVAFILGFLIDSISIILIIVPIAIPLVKSFGIDPLWFAVVLLVMLQTAYLTPPMAPSIFYLRAIAPPSMKLKEMYWGVIPFICCQLLVLALLIVFPGLATWMPKVMYGN</sequence>
<dbReference type="NCBIfam" id="TIGR00786">
    <property type="entry name" value="dctM"/>
    <property type="match status" value="1"/>
</dbReference>
<keyword evidence="10" id="KW-1185">Reference proteome</keyword>
<feature type="transmembrane region" description="Helical" evidence="7">
    <location>
        <begin position="277"/>
        <end position="302"/>
    </location>
</feature>
<feature type="transmembrane region" description="Helical" evidence="7">
    <location>
        <begin position="98"/>
        <end position="127"/>
    </location>
</feature>
<comment type="function">
    <text evidence="7">Part of the tripartite ATP-independent periplasmic (TRAP) transport system.</text>
</comment>
<dbReference type="InterPro" id="IPR004681">
    <property type="entry name" value="TRAP_DctM"/>
</dbReference>